<gene>
    <name evidence="8" type="ORF">KFK09_008057</name>
</gene>
<name>A0A8T3BY90_DENNO</name>
<dbReference type="AlphaFoldDB" id="A0A8T3BY90"/>
<dbReference type="SMART" id="SM00856">
    <property type="entry name" value="PMEI"/>
    <property type="match status" value="1"/>
</dbReference>
<comment type="subcellular location">
    <subcellularLocation>
        <location evidence="1">Secreted</location>
        <location evidence="1">Extracellular space</location>
    </subcellularLocation>
</comment>
<dbReference type="OrthoDB" id="1430376at2759"/>
<evidence type="ECO:0000256" key="4">
    <source>
        <dbReference type="ARBA" id="ARBA00023157"/>
    </source>
</evidence>
<dbReference type="PANTHER" id="PTHR31080">
    <property type="entry name" value="PECTINESTERASE INHIBITOR-LIKE"/>
    <property type="match status" value="1"/>
</dbReference>
<dbReference type="FunFam" id="1.20.140.40:FF:000006">
    <property type="entry name" value="Pectinesterase inhibitor 3"/>
    <property type="match status" value="1"/>
</dbReference>
<comment type="caution">
    <text evidence="8">The sequence shown here is derived from an EMBL/GenBank/DDBJ whole genome shotgun (WGS) entry which is preliminary data.</text>
</comment>
<evidence type="ECO:0000256" key="6">
    <source>
        <dbReference type="SAM" id="SignalP"/>
    </source>
</evidence>
<evidence type="ECO:0000313" key="9">
    <source>
        <dbReference type="Proteomes" id="UP000829196"/>
    </source>
</evidence>
<evidence type="ECO:0000256" key="3">
    <source>
        <dbReference type="ARBA" id="ARBA00022729"/>
    </source>
</evidence>
<evidence type="ECO:0000259" key="7">
    <source>
        <dbReference type="SMART" id="SM00856"/>
    </source>
</evidence>
<evidence type="ECO:0000256" key="2">
    <source>
        <dbReference type="ARBA" id="ARBA00022525"/>
    </source>
</evidence>
<dbReference type="EMBL" id="JAGYWB010000006">
    <property type="protein sequence ID" value="KAI0520581.1"/>
    <property type="molecule type" value="Genomic_DNA"/>
</dbReference>
<dbReference type="InterPro" id="IPR035513">
    <property type="entry name" value="Invertase/methylesterase_inhib"/>
</dbReference>
<keyword evidence="9" id="KW-1185">Reference proteome</keyword>
<comment type="similarity">
    <text evidence="5">Belongs to the PMEI family.</text>
</comment>
<evidence type="ECO:0000256" key="1">
    <source>
        <dbReference type="ARBA" id="ARBA00004239"/>
    </source>
</evidence>
<dbReference type="Gene3D" id="1.20.140.40">
    <property type="entry name" value="Invertase/pectin methylesterase inhibitor family protein"/>
    <property type="match status" value="1"/>
</dbReference>
<evidence type="ECO:0000313" key="8">
    <source>
        <dbReference type="EMBL" id="KAI0520581.1"/>
    </source>
</evidence>
<dbReference type="Proteomes" id="UP000829196">
    <property type="component" value="Unassembled WGS sequence"/>
</dbReference>
<dbReference type="Pfam" id="PF04043">
    <property type="entry name" value="PMEI"/>
    <property type="match status" value="1"/>
</dbReference>
<evidence type="ECO:0000256" key="5">
    <source>
        <dbReference type="ARBA" id="ARBA00038471"/>
    </source>
</evidence>
<keyword evidence="3 6" id="KW-0732">Signal</keyword>
<dbReference type="NCBIfam" id="TIGR01614">
    <property type="entry name" value="PME_inhib"/>
    <property type="match status" value="1"/>
</dbReference>
<dbReference type="CDD" id="cd15798">
    <property type="entry name" value="PMEI-like_3"/>
    <property type="match status" value="1"/>
</dbReference>
<proteinExistence type="inferred from homology"/>
<feature type="domain" description="Pectinesterase inhibitor" evidence="7">
    <location>
        <begin position="48"/>
        <end position="206"/>
    </location>
</feature>
<feature type="chain" id="PRO_5035866582" description="Pectinesterase inhibitor domain-containing protein" evidence="6">
    <location>
        <begin position="31"/>
        <end position="222"/>
    </location>
</feature>
<dbReference type="SUPFAM" id="SSF101148">
    <property type="entry name" value="Plant invertase/pectin methylesterase inhibitor"/>
    <property type="match status" value="1"/>
</dbReference>
<reference evidence="8" key="1">
    <citation type="journal article" date="2022" name="Front. Genet.">
        <title>Chromosome-Scale Assembly of the Dendrobium nobile Genome Provides Insights Into the Molecular Mechanism of the Biosynthesis of the Medicinal Active Ingredient of Dendrobium.</title>
        <authorList>
            <person name="Xu Q."/>
            <person name="Niu S.-C."/>
            <person name="Li K.-L."/>
            <person name="Zheng P.-J."/>
            <person name="Zhang X.-J."/>
            <person name="Jia Y."/>
            <person name="Liu Y."/>
            <person name="Niu Y.-X."/>
            <person name="Yu L.-H."/>
            <person name="Chen D.-F."/>
            <person name="Zhang G.-Q."/>
        </authorList>
    </citation>
    <scope>NUCLEOTIDE SEQUENCE</scope>
    <source>
        <tissue evidence="8">Leaf</tissue>
    </source>
</reference>
<protein>
    <recommendedName>
        <fullName evidence="7">Pectinesterase inhibitor domain-containing protein</fullName>
    </recommendedName>
</protein>
<dbReference type="PANTHER" id="PTHR31080:SF117">
    <property type="entry name" value="PLANT INVERTASE_PECTIN METHYLESTERASE INHIBITOR SUPERFAMILY PROTEIN"/>
    <property type="match status" value="1"/>
</dbReference>
<sequence length="222" mass="23169">MAPSTQPFFATTTLTIFLIMLSLRLNPSHAARPLPANSKTATSASTNAAELFVKSACSSTTYPDLCVSSLSSYSSSINKSPMLLAHTALSVSLDGARSASTAMRSMSSAGGRLSPREAGAMRDCVENVGDSIDELRDSLSEMGTLRMGNDLAYKINSIQTWVSAALTDDDSCMEGFRGKRMDGTVKTAVRGPIVNVAHLTSNALALINALASSTTHSGAVAP</sequence>
<keyword evidence="4" id="KW-1015">Disulfide bond</keyword>
<organism evidence="8 9">
    <name type="scientific">Dendrobium nobile</name>
    <name type="common">Orchid</name>
    <dbReference type="NCBI Taxonomy" id="94219"/>
    <lineage>
        <taxon>Eukaryota</taxon>
        <taxon>Viridiplantae</taxon>
        <taxon>Streptophyta</taxon>
        <taxon>Embryophyta</taxon>
        <taxon>Tracheophyta</taxon>
        <taxon>Spermatophyta</taxon>
        <taxon>Magnoliopsida</taxon>
        <taxon>Liliopsida</taxon>
        <taxon>Asparagales</taxon>
        <taxon>Orchidaceae</taxon>
        <taxon>Epidendroideae</taxon>
        <taxon>Malaxideae</taxon>
        <taxon>Dendrobiinae</taxon>
        <taxon>Dendrobium</taxon>
    </lineage>
</organism>
<keyword evidence="2" id="KW-0964">Secreted</keyword>
<accession>A0A8T3BY90</accession>
<dbReference type="GO" id="GO:0004857">
    <property type="term" value="F:enzyme inhibitor activity"/>
    <property type="evidence" value="ECO:0007669"/>
    <property type="project" value="InterPro"/>
</dbReference>
<dbReference type="SMR" id="A0A8T3BY90"/>
<feature type="signal peptide" evidence="6">
    <location>
        <begin position="1"/>
        <end position="30"/>
    </location>
</feature>
<dbReference type="InterPro" id="IPR051955">
    <property type="entry name" value="PME_Inhibitor"/>
</dbReference>
<dbReference type="InterPro" id="IPR006501">
    <property type="entry name" value="Pectinesterase_inhib_dom"/>
</dbReference>
<dbReference type="GO" id="GO:0005576">
    <property type="term" value="C:extracellular region"/>
    <property type="evidence" value="ECO:0007669"/>
    <property type="project" value="UniProtKB-SubCell"/>
</dbReference>